<dbReference type="GO" id="GO:0005737">
    <property type="term" value="C:cytoplasm"/>
    <property type="evidence" value="ECO:0007669"/>
    <property type="project" value="TreeGrafter"/>
</dbReference>
<dbReference type="FunFam" id="3.40.50.980:FF:000001">
    <property type="entry name" value="Non-ribosomal peptide synthetase"/>
    <property type="match status" value="3"/>
</dbReference>
<dbReference type="InterPro" id="IPR000873">
    <property type="entry name" value="AMP-dep_synth/lig_dom"/>
</dbReference>
<dbReference type="GO" id="GO:0017000">
    <property type="term" value="P:antibiotic biosynthetic process"/>
    <property type="evidence" value="ECO:0007669"/>
    <property type="project" value="UniProtKB-KW"/>
</dbReference>
<dbReference type="InterPro" id="IPR006162">
    <property type="entry name" value="Ppantetheine_attach_site"/>
</dbReference>
<keyword evidence="4" id="KW-0597">Phosphoprotein</keyword>
<evidence type="ECO:0000256" key="7">
    <source>
        <dbReference type="SAM" id="MobiDB-lite"/>
    </source>
</evidence>
<dbReference type="Gene3D" id="2.30.38.10">
    <property type="entry name" value="Luciferase, Domain 3"/>
    <property type="match status" value="4"/>
</dbReference>
<dbReference type="Pfam" id="PF13193">
    <property type="entry name" value="AMP-binding_C"/>
    <property type="match status" value="4"/>
</dbReference>
<keyword evidence="5" id="KW-0677">Repeat</keyword>
<dbReference type="GO" id="GO:0031177">
    <property type="term" value="F:phosphopantetheine binding"/>
    <property type="evidence" value="ECO:0007669"/>
    <property type="project" value="InterPro"/>
</dbReference>
<evidence type="ECO:0000256" key="1">
    <source>
        <dbReference type="ARBA" id="ARBA00001957"/>
    </source>
</evidence>
<dbReference type="NCBIfam" id="TIGR01733">
    <property type="entry name" value="AA-adenyl-dom"/>
    <property type="match status" value="4"/>
</dbReference>
<dbReference type="SMART" id="SM00823">
    <property type="entry name" value="PKS_PP"/>
    <property type="match status" value="4"/>
</dbReference>
<evidence type="ECO:0000256" key="4">
    <source>
        <dbReference type="ARBA" id="ARBA00022553"/>
    </source>
</evidence>
<proteinExistence type="inferred from homology"/>
<organism evidence="9">
    <name type="scientific">Streptomyces sp. DSM 11171</name>
    <dbReference type="NCBI Taxonomy" id="1740725"/>
    <lineage>
        <taxon>Bacteria</taxon>
        <taxon>Bacillati</taxon>
        <taxon>Actinomycetota</taxon>
        <taxon>Actinomycetes</taxon>
        <taxon>Kitasatosporales</taxon>
        <taxon>Streptomycetaceae</taxon>
        <taxon>Streptomyces</taxon>
    </lineage>
</organism>
<feature type="domain" description="Carrier" evidence="8">
    <location>
        <begin position="4865"/>
        <end position="4939"/>
    </location>
</feature>
<dbReference type="InterPro" id="IPR023213">
    <property type="entry name" value="CAT-like_dom_sf"/>
</dbReference>
<feature type="domain" description="Carrier" evidence="8">
    <location>
        <begin position="3806"/>
        <end position="3881"/>
    </location>
</feature>
<dbReference type="FunFam" id="1.10.1200.10:FF:000005">
    <property type="entry name" value="Nonribosomal peptide synthetase 1"/>
    <property type="match status" value="3"/>
</dbReference>
<feature type="region of interest" description="Disordered" evidence="7">
    <location>
        <begin position="2509"/>
        <end position="2546"/>
    </location>
</feature>
<evidence type="ECO:0000256" key="2">
    <source>
        <dbReference type="ARBA" id="ARBA00006432"/>
    </source>
</evidence>
<comment type="cofactor">
    <cofactor evidence="1">
        <name>pantetheine 4'-phosphate</name>
        <dbReference type="ChEBI" id="CHEBI:47942"/>
    </cofactor>
</comment>
<dbReference type="SUPFAM" id="SSF52777">
    <property type="entry name" value="CoA-dependent acyltransferases"/>
    <property type="match status" value="12"/>
</dbReference>
<comment type="similarity">
    <text evidence="2">Belongs to the ATP-dependent AMP-binding enzyme family.</text>
</comment>
<dbReference type="PANTHER" id="PTHR45527:SF1">
    <property type="entry name" value="FATTY ACID SYNTHASE"/>
    <property type="match status" value="1"/>
</dbReference>
<name>A0A0N7J0T9_9ACTN</name>
<dbReference type="NCBIfam" id="NF003417">
    <property type="entry name" value="PRK04813.1"/>
    <property type="match status" value="4"/>
</dbReference>
<dbReference type="FunFam" id="1.10.1200.10:FF:000016">
    <property type="entry name" value="Non-ribosomal peptide synthase"/>
    <property type="match status" value="1"/>
</dbReference>
<dbReference type="CDD" id="cd19543">
    <property type="entry name" value="DCL_NRPS"/>
    <property type="match status" value="2"/>
</dbReference>
<dbReference type="InterPro" id="IPR010071">
    <property type="entry name" value="AA_adenyl_dom"/>
</dbReference>
<dbReference type="GO" id="GO:0003824">
    <property type="term" value="F:catalytic activity"/>
    <property type="evidence" value="ECO:0007669"/>
    <property type="project" value="InterPro"/>
</dbReference>
<dbReference type="InterPro" id="IPR020806">
    <property type="entry name" value="PKS_PP-bd"/>
</dbReference>
<dbReference type="PANTHER" id="PTHR45527">
    <property type="entry name" value="NONRIBOSOMAL PEPTIDE SYNTHETASE"/>
    <property type="match status" value="1"/>
</dbReference>
<dbReference type="FunFam" id="3.40.50.12780:FF:000012">
    <property type="entry name" value="Non-ribosomal peptide synthetase"/>
    <property type="match status" value="3"/>
</dbReference>
<evidence type="ECO:0000256" key="6">
    <source>
        <dbReference type="ARBA" id="ARBA00023194"/>
    </source>
</evidence>
<feature type="region of interest" description="Disordered" evidence="7">
    <location>
        <begin position="4848"/>
        <end position="4869"/>
    </location>
</feature>
<evidence type="ECO:0000259" key="8">
    <source>
        <dbReference type="PROSITE" id="PS50075"/>
    </source>
</evidence>
<dbReference type="InterPro" id="IPR020845">
    <property type="entry name" value="AMP-binding_CS"/>
</dbReference>
<keyword evidence="6" id="KW-0045">Antibiotic biosynthesis</keyword>
<dbReference type="InterPro" id="IPR036736">
    <property type="entry name" value="ACP-like_sf"/>
</dbReference>
<dbReference type="PROSITE" id="PS00455">
    <property type="entry name" value="AMP_BINDING"/>
    <property type="match status" value="4"/>
</dbReference>
<dbReference type="InterPro" id="IPR001242">
    <property type="entry name" value="Condensation_dom"/>
</dbReference>
<sequence>MPDSRRSPLPTARLTRCPSGEHWDIRFPDLAEPVAHLSTSAAEAAALTAVYLHRTTGLRDVDLDVTGRPHPVRLRVDPLTTVREAVRRAAEALEEQPATVQPGLHAAEFTGCAAESERGGNGSPAHSAAFRTLVAAALARPDVRAGGIALLDEAQRSLVVTEWNATDQPLPTGSLLDLFAARVERTPAAPAVRCGPDVLSYAALDERTNRLARYLTAAGVGGETVVALCLPRGVDVVVALLAVWKAGGAYLPLDPEHPADRLRHMVADSGAAVVVATTATLGRVPVGTAHVVLLDDERDAIAAEPAEPLKTTTRPGGLAYVIYTSGSTGRPKGVAVPHHGVANLAEVMRPVLGIDEGVVALQFASFSFDAAVLDVVVTLAAGGTLAIATGEERTEPAALAEMIRANKVGVASVVPSLLGALDPAAVPGVGNWIVGSERVNAALVSRWTPRARVWNAYGPTETTVITTTGLVDRAIGPEDQPPPIGRPVGNSRVYVLDTALQPVAPGVTGELYVAGPGLARGYTGRPDLTAERFVACPFGAGDRMYRTGDLAAWTEDGHLLFAGRADEQVKIRGFRVEPGEVEAVLAAHESVARAAVVVREDRPGDRRLVAYVVPAADGAGNTPGATELDVAALRAYAGTRLPAYMVPAFVPLDTLPLTVNDKVDRAALPAPDLAAGGGRAPSTPVEALLCGLFADVLGLERVSADDSFFALGGDSILSMTVVSGARRAGLVITTRQVFDLRTAADLAAVAVPLSGTAPADTAAATGEVPLTPVMRELLERVTPQGLSDVHQSALVTAPAGLDLGVLTRAVQALVDHHDALRARFEDGPERRLVVPEPGTTPAHTLVRRIDAATGDLPTLVKEHARAAVRRLDPQAGAMVQAVWFDLGADTPGRLLLVIDHLVVDGVSWRVLLPDLARACTALAEGREPDLEPVPTPFRHWARELAAQATGEERQAELPQWLALLRGPDPLLTDRPADRATDVGHTVRRVSAHVPADVTAHLLTTVPAAFHAGIDDVLLTGLASAVTRWRTGRDLTGGFLVDVESHGRRPLPDGSDLSRTVGWFTGIHPVRLDVHALDTADVRAGGPAAGAALKRIKEQLRAVPGDGLGHGILRRLAPDAAPGLAALPTAQIGFNYLGRFTGHDGDWQLAGADALGEGTDGAAPVMHPLEAEGIVHDHADGPRLTLTLAWPERLLDATAAQALVDGWAQMLTGLTVHTSRPGGGGRTPSDLPLLALTQPQVEELEAGEPEFVDILPVTPLQEGLLFHAQFDENTRDVYVEQMLLDLRGPLDVRALRASWAAMLDRHPALRAGFRRIPGLKQPVQTITARATLPWREEDLSALGRDAAHAEARRLEDEERARRFDVQQPPLVRVLLTALGDGHHRMVVTLHHLVLDGWSLPVLVRELWSAYDAGGDAGALAPVTPYREHLAWLGRQDQQAAKEAWRQALAGADEPTLVAPAGRTTAAHAMTATVVTEPGDALAASLRDLARRHGLTLNTVLQAAWALVVGQLAGRRDVVFGATVAGRPSDLTGAENMVGLFINTVPVRVRLDPRQSVAGLLTALQAQQSALLDHQHLGLPEIQRLAGPGATFDTLMAFENYRAGESGPPAPLTLTGTEIRESTNFPLALGVNPVGELRLRIDHRPDVFDTDAAREIAARLVRVLEQFTADPTAPVGRIALLDGPQRAQVTERWNDTARTVPSGTLIGLFEDWVGLTPNAPAVRCGADVLSYAELDARSNRLAHHLTRLGAGPERVVGLCLPRGADMVVALLAVWKAGAAYVPLDPEHPADRLAYMIADSGASIVLGADGTLLDVPAGAAHVVLLDEARDAIASEPADPPHVAPAPDRLAYVIYTSGSTGRPKGVAVAHRGVVNLAEAMRPVLGVAEGVVALQFASFSFDAAVLDVAVVLAWGATLAIATSEERTEPAALARMIRTAGVSVASVVPSLLGVLDPAEVPGVRNWVLGAERLNSDLASRWTPQARVWNTYGPTEATVITTADPVDAGIRPEDQPPAIGRPIGNARVYVLDAFLQPVPAGVTGELYVAGPGLARGYAGRPDLTAERFVPCPFGTGARMYRSGDLARWTADGQLLFAGRADEQVKIRGFRVEPGEVEAVIAAHGAVGQAAVVVREDRPGEKRLVAYVVPAADGTKEAAGTKKTAGGIDPQALRAHAAGRLPDYMVPGAVVVLGSLPLTVNGKLDRAALPAPAPDSGRTGGRAPRTPREELLCALYAEALGLQQVDADDSFFELGGDSIMSMLLVSAARRAGLSITARQVFERRTPAALAAVAVPADGSAAGASAAGQDSAVGEVPLTPAMRELLERVGPDRAGQVVQSVLVTTPAGLDFATLTEALRALVNRHAMLRARLEETGERQWHLVVPEPEDTPATGSWVRRIEAGTDDDLRHLVDAQARAAVDRLDPGAGVMVQAVWFDLGPDVQGRLLLVVDHLVVDTVSHLVLLPDLARACATATGAEDRAPDAAATSFRHWARRLAAQADSEERRAELPDWIRLIEGQGNRQRQGGGQGTGRGGATAPVTGAVDPLLTDRPLDPARDLTTTLRRVSVRVSAEVTAALLTTVPAAFHAGIDDVLLTGLASAVAEWRDLRGGSGGFLVDVEGHGRVPLGEGVDLSRTVGWFTRVHPVRLDAGSVDAAEVRAGGAAAGRVLKRVKEQVRAVPGEDGLGYGLLRYLNPDTASELAALPSAQIGFNYLGRIADPGTVEPAATAPARADWSVAGENGPGGGVEGEFPVMHALEAEGVVHDGTDGPELTLTVVWPGELLDPAAAARLADTWAAMLTGLATHVSRPGSGGRTPSDFPLVELDQPQIEELETQHPGLADVLPVSPLQEGLLFHALFDESDTDVYVEQMDLGLDGPLDARALRGAWQALTARHASLRAGFRQLPGVEQPVQIVAREVTLPWREVDLSALPENEALAEAARLGVEERARRYDLSAPPLLRILLVKVGETRHRMMVTLHHILLDGWSLPILTRDLWAAYAAGGSTTGLPPVIPYRAYLEWLARQDKEAARDAWREALAGTDEPTLVAPGDTTASASVDSGRVVVRTGSVRAEALRRMAGRLGLTLNTVVQAAWAVVVGQLAGRQDVVFGATVAGRPADLPGMEDILGFFINTVPVRVRLDPARTIAETLAEVQARQSALLDHQHLGLTEIQRLAGPGAGFDSLMAFENYPGDPDGPPSAGLTLTDTTVRESTNFPLSLVVSPDDDITLRIDHRLDVFDDRAAQNLAGRLVRVLEQMAADPAARLGDIDVLTARERTQVLSEWNDTVRPVVSGTVWEVFEERVRCGPGAVALVCGGVEVSYGELNARANRLARRLVGLGVGAECRVALLQGRSVGAVVSVLAVLKAGGVYVPLDVDAPVERLRWMVGVAGVSVVVTDGVLRDVVVGGVVDGSVPVVVVGEDGFVEGELSDGGSGGLSGEVSDGLSGDLGVVGCGDQLAYVMFTSGSTGVPKGVAVSHGDVVSLALDGRWVGSGSGGGRVLLHSPLAFDASTYELWVPLLSGGVVVVAPAGELDVRVLEGLIVGGGVSGLWLTAGLFRVLAEEVPGCFAGVREVLTGGEAVPASAVRRVLEVCPGLSVVDGYGPTETTTFATLFVMGSVGGVPDSVPIGRPLGNVRVYVLDGVLRPVPVGVVGELYIAGVGVARGYVGASGGTAERFVADPFGGVGGRMYRSGDVVRWRVDGVLEFVGRGDDQVKVRGFRIELGEVESVVGSFGGVAHVGVVVREDSPGVKRLVAYVVGRDGADLSGLREHVSARLPEYMVPIVVELDSLPVTVNGKLDRAALPAPDFTAAAESGGRLPRTAREELLCGLFAEVLGIRAVGVDASFFELGGDSLLAMRLIARIRSVLDVEVSIKGLFTARTVTGLARLLDETDGDARTPLVPQERPETLPLSYAQQRMWFLNRLEETDPGADAAYNLPYAVRMSGELDIAALEAALGDVSDRHESLRTVFPGSGDGLPRQEILEGAAGRPALVVETTEGRSTTDVLAAHAALGFDVSVDLPWRTWLLVTGPSEYVLLIVAHHIAVDGWSMGVLARDLEAAYAARREGRAPGWEPLPVQYADYALWQREVLGDLDDPDSVISGQLEHWRQALAGAPQELALTTDRPRPAVPSFRGRTVPLRVDAGTHERLVDVARRGRATMFMVVHAAMSVLLARTGSGSDIPMGTPIAGRGDSALDDLAGFFVNTLVLRADVRENPSFNELLAQVRESDLAAYAHQDLPFERLVDDLNPSRSLSRNPLFQIMLALATVPPAEWDLPGLRVSEMPAATEAAARFDLSVTLAEERGEDGSPAGMAGGILYATDLFDEGTVRALGERLVRVLEQVAADPRVRVSEIDVLETVERSQVVSVWNDTARGVSEGSLLDLFGVWVGRSPAVAAVRCGSEVVSYAELDVRVNRLARYLTGFGVGREVLVGLCLPRGVDMVVALLAVWKAGGAYVPLDPEYPQDRLAYMIADSGAVVVLGVGDSLAGVSAGSARVVRLDEAAETIARESAEPLVTVTDADQLAYVIYTSGSTGRPKGVAVAHRGVVNLAEVMRPVLGVSEGVVALQFASFSFDAAVLDVVVTLGAGGTLAIAAGDERTEPEVLARMIRTAGVSVASVVPSLLGVLDPAEVPGVENWVLGAERLNSDLASRWTSQARVWNTYGPTEATVITTADLIDADITPEDQPPAIGRPIGNAQVYVLDDFLQPVPVGVTGELYVAGPGLARGYVGRPDLTADRFVPCPFTVGGRMYRSGDLARWTVDGQLLFAGRADQQVKIRGFRVEPGEVEAVVAAHESVGQAAVVVREDRPGDRRLVAYVVPDAVGVDVTVLREFTSARLPEYMVPSAVVVLDALPLTTNGKLDRSALPAPEASPADGRDAETPTEETLCALFADVLGLEHVGVDDSFFELGGDSIMSMLLVSTARRAGLGITAREVFQRRSPAGLAAVAREVGGAARPGGGESGVGDVPLTPVMHELIDRVGTDKVGQIVQSALVVSPAQLDFDVLTRAVQALVDHHDVLRARYEDGPERRLVVPGPGAEVRAWVHRVDAAAERALADLVAEQTRAAVGRLDPQAGVMVQVVWFDTGSGEPGRLLIVINHLVVDSVSFRVLLPDLAEAYAALAEGRDAAPAPVPVSFRHWARELAVQADSDDRLAELPYWTGQLKDNDPLLTSRPVDPDRDVGATMRDVSVSVPVNTTTALLTGVPAAFHAGIDDVLLTGLAAAVGDWNRRRGKDAGSGVLVDVEGHGRTPLTDDADLSRTVGWFTSTHPVRLDPGTTDFAGLRAGSPAAGEAVKRIKEQLRAVPGDGLGYGLLRYLNPATAPELAALPAAQIGFNYLGRFAAGAEGRGRQADWSPASEGGPAGGADGDVPVLHALEALGVVHDLPEGPRLTLSLAWPGQLLDAGDVQALADGWAAMLTGLTRHTTAAGGGHTPSDFTLITLDQSQIDDLETELAHDGGAR</sequence>
<evidence type="ECO:0000256" key="5">
    <source>
        <dbReference type="ARBA" id="ARBA00022737"/>
    </source>
</evidence>
<dbReference type="Gene3D" id="1.10.1200.10">
    <property type="entry name" value="ACP-like"/>
    <property type="match status" value="4"/>
</dbReference>
<dbReference type="InterPro" id="IPR009081">
    <property type="entry name" value="PP-bd_ACP"/>
</dbReference>
<feature type="region of interest" description="Disordered" evidence="7">
    <location>
        <begin position="5335"/>
        <end position="5355"/>
    </location>
</feature>
<feature type="domain" description="Carrier" evidence="8">
    <location>
        <begin position="680"/>
        <end position="754"/>
    </location>
</feature>
<dbReference type="Gene3D" id="3.30.300.30">
    <property type="match status" value="4"/>
</dbReference>
<dbReference type="GO" id="GO:0072330">
    <property type="term" value="P:monocarboxylic acid biosynthetic process"/>
    <property type="evidence" value="ECO:0007669"/>
    <property type="project" value="UniProtKB-ARBA"/>
</dbReference>
<dbReference type="GO" id="GO:0008610">
    <property type="term" value="P:lipid biosynthetic process"/>
    <property type="evidence" value="ECO:0007669"/>
    <property type="project" value="UniProtKB-ARBA"/>
</dbReference>
<dbReference type="GO" id="GO:0044550">
    <property type="term" value="P:secondary metabolite biosynthetic process"/>
    <property type="evidence" value="ECO:0007669"/>
    <property type="project" value="UniProtKB-ARBA"/>
</dbReference>
<dbReference type="PROSITE" id="PS50075">
    <property type="entry name" value="CARRIER"/>
    <property type="match status" value="4"/>
</dbReference>
<dbReference type="Pfam" id="PF00550">
    <property type="entry name" value="PP-binding"/>
    <property type="match status" value="4"/>
</dbReference>
<accession>A0A0N7J0T9</accession>
<dbReference type="FunFam" id="3.30.300.30:FF:000010">
    <property type="entry name" value="Enterobactin synthetase component F"/>
    <property type="match status" value="4"/>
</dbReference>
<dbReference type="SUPFAM" id="SSF47336">
    <property type="entry name" value="ACP-like"/>
    <property type="match status" value="4"/>
</dbReference>
<dbReference type="InterPro" id="IPR045851">
    <property type="entry name" value="AMP-bd_C_sf"/>
</dbReference>
<dbReference type="GO" id="GO:0043041">
    <property type="term" value="P:amino acid activation for nonribosomal peptide biosynthetic process"/>
    <property type="evidence" value="ECO:0007669"/>
    <property type="project" value="TreeGrafter"/>
</dbReference>
<dbReference type="Pfam" id="PF00668">
    <property type="entry name" value="Condensation"/>
    <property type="match status" value="6"/>
</dbReference>
<reference evidence="9" key="1">
    <citation type="journal article" date="2015" name="ChemBioChem">
        <title>Biosynthesis of the Peptide Antibiotic Feglymycin by a Linear Nonribosomal Peptide Synthetase Mechanism.</title>
        <authorList>
            <person name="Gonsior M."/>
            <person name="Muehlenweg A."/>
            <person name="Tietzmann M."/>
            <person name="Rausch S."/>
            <person name="Poch A."/>
            <person name="Suessmuth R.D."/>
        </authorList>
    </citation>
    <scope>NUCLEOTIDE SEQUENCE</scope>
    <source>
        <strain evidence="9">DSM 11171</strain>
    </source>
</reference>
<dbReference type="InterPro" id="IPR010060">
    <property type="entry name" value="NRPS_synth"/>
</dbReference>
<feature type="domain" description="Carrier" evidence="8">
    <location>
        <begin position="2215"/>
        <end position="2289"/>
    </location>
</feature>
<evidence type="ECO:0000256" key="3">
    <source>
        <dbReference type="ARBA" id="ARBA00022450"/>
    </source>
</evidence>
<protein>
    <submittedName>
        <fullName evidence="9">Non-ribosomal peptide synthase</fullName>
    </submittedName>
</protein>
<dbReference type="CDD" id="cd05930">
    <property type="entry name" value="A_NRPS"/>
    <property type="match status" value="3"/>
</dbReference>
<dbReference type="CDD" id="cd19540">
    <property type="entry name" value="LCL_NRPS-like"/>
    <property type="match status" value="1"/>
</dbReference>
<dbReference type="FunFam" id="2.30.38.10:FF:000001">
    <property type="entry name" value="Non-ribosomal peptide synthetase PvdI"/>
    <property type="match status" value="4"/>
</dbReference>
<dbReference type="Pfam" id="PF00501">
    <property type="entry name" value="AMP-binding"/>
    <property type="match status" value="4"/>
</dbReference>
<dbReference type="Gene3D" id="3.30.559.10">
    <property type="entry name" value="Chloramphenicol acetyltransferase-like domain"/>
    <property type="match status" value="6"/>
</dbReference>
<dbReference type="EMBL" id="KT809366">
    <property type="protein sequence ID" value="ALK27914.1"/>
    <property type="molecule type" value="Genomic_DNA"/>
</dbReference>
<dbReference type="PROSITE" id="PS00012">
    <property type="entry name" value="PHOSPHOPANTETHEINE"/>
    <property type="match status" value="4"/>
</dbReference>
<dbReference type="NCBIfam" id="TIGR01720">
    <property type="entry name" value="NRPS-para261"/>
    <property type="match status" value="3"/>
</dbReference>
<gene>
    <name evidence="9" type="primary">fegQ</name>
</gene>
<dbReference type="SUPFAM" id="SSF56801">
    <property type="entry name" value="Acetyl-CoA synthetase-like"/>
    <property type="match status" value="4"/>
</dbReference>
<dbReference type="InterPro" id="IPR025110">
    <property type="entry name" value="AMP-bd_C"/>
</dbReference>
<dbReference type="Gene3D" id="3.30.559.30">
    <property type="entry name" value="Nonribosomal peptide synthetase, condensation domain"/>
    <property type="match status" value="6"/>
</dbReference>
<dbReference type="CDD" id="cd12117">
    <property type="entry name" value="A_NRPS_Srf_like"/>
    <property type="match status" value="1"/>
</dbReference>
<feature type="compositionally biased region" description="Gly residues" evidence="7">
    <location>
        <begin position="2516"/>
        <end position="2526"/>
    </location>
</feature>
<evidence type="ECO:0000313" key="9">
    <source>
        <dbReference type="EMBL" id="ALK27914.1"/>
    </source>
</evidence>
<keyword evidence="3" id="KW-0596">Phosphopantetheine</keyword>
<dbReference type="Gene3D" id="3.40.50.980">
    <property type="match status" value="8"/>
</dbReference>